<organism evidence="1 2">
    <name type="scientific">Conexivisphaera calida</name>
    <dbReference type="NCBI Taxonomy" id="1874277"/>
    <lineage>
        <taxon>Archaea</taxon>
        <taxon>Nitrososphaerota</taxon>
        <taxon>Conexivisphaeria</taxon>
        <taxon>Conexivisphaerales</taxon>
        <taxon>Conexivisphaeraceae</taxon>
        <taxon>Conexivisphaera</taxon>
    </lineage>
</organism>
<dbReference type="EMBL" id="AP018732">
    <property type="protein sequence ID" value="BBE42467.1"/>
    <property type="molecule type" value="Genomic_DNA"/>
</dbReference>
<sequence length="117" mass="12309">MSQTETEGTIKTGPIRASGYAVQFRRAAFGALSRAIDAGLVTAKDVSDEVGRVDQALYRVLVEKHGIPKDAVVSVTAKYSVDGGHLHITDLAVEAYARDEALSAALTADARAELGAH</sequence>
<dbReference type="OrthoDB" id="15362at2157"/>
<dbReference type="RefSeq" id="WP_174448697.1">
    <property type="nucleotide sequence ID" value="NZ_AP018732.1"/>
</dbReference>
<dbReference type="Proteomes" id="UP000509448">
    <property type="component" value="Chromosome"/>
</dbReference>
<evidence type="ECO:0008006" key="3">
    <source>
        <dbReference type="Google" id="ProtNLM"/>
    </source>
</evidence>
<dbReference type="InterPro" id="IPR017140">
    <property type="entry name" value="ThermoDBP-RPs_arc"/>
</dbReference>
<name>A0A4P2VEN8_9ARCH</name>
<proteinExistence type="predicted"/>
<accession>A0A4P2VEN8</accession>
<dbReference type="Pfam" id="PF10015">
    <property type="entry name" value="ThermoDBP-RP_arch"/>
    <property type="match status" value="1"/>
</dbReference>
<protein>
    <recommendedName>
        <fullName evidence="3">DUF2258 domain-containing protein</fullName>
    </recommendedName>
</protein>
<gene>
    <name evidence="1" type="ORF">NAS2_1078</name>
</gene>
<dbReference type="KEGG" id="ccai:NAS2_1078"/>
<keyword evidence="2" id="KW-1185">Reference proteome</keyword>
<evidence type="ECO:0000313" key="1">
    <source>
        <dbReference type="EMBL" id="BBE42467.1"/>
    </source>
</evidence>
<dbReference type="AlphaFoldDB" id="A0A4P2VEN8"/>
<evidence type="ECO:0000313" key="2">
    <source>
        <dbReference type="Proteomes" id="UP000509448"/>
    </source>
</evidence>
<dbReference type="GeneID" id="55584889"/>
<reference evidence="1 2" key="1">
    <citation type="journal article" date="2019" name="ISME J.">
        <title>Isolation and characterization of a thermophilic sulfur- and iron-reducing thaumarchaeote from a terrestrial acidic hot spring.</title>
        <authorList>
            <person name="Kato S."/>
            <person name="Itoh T."/>
            <person name="Yuki M."/>
            <person name="Nagamori M."/>
            <person name="Ohnishi M."/>
            <person name="Uematsu K."/>
            <person name="Suzuki K."/>
            <person name="Takashina T."/>
            <person name="Ohkuma M."/>
        </authorList>
    </citation>
    <scope>NUCLEOTIDE SEQUENCE [LARGE SCALE GENOMIC DNA]</scope>
    <source>
        <strain evidence="1 2">NAS-02</strain>
    </source>
</reference>